<feature type="transmembrane region" description="Helical" evidence="2">
    <location>
        <begin position="212"/>
        <end position="236"/>
    </location>
</feature>
<evidence type="ECO:0000313" key="4">
    <source>
        <dbReference type="EMBL" id="KAJ7742118.1"/>
    </source>
</evidence>
<evidence type="ECO:0000313" key="5">
    <source>
        <dbReference type="Proteomes" id="UP001215280"/>
    </source>
</evidence>
<organism evidence="4 5">
    <name type="scientific">Mycena maculata</name>
    <dbReference type="NCBI Taxonomy" id="230809"/>
    <lineage>
        <taxon>Eukaryota</taxon>
        <taxon>Fungi</taxon>
        <taxon>Dikarya</taxon>
        <taxon>Basidiomycota</taxon>
        <taxon>Agaricomycotina</taxon>
        <taxon>Agaricomycetes</taxon>
        <taxon>Agaricomycetidae</taxon>
        <taxon>Agaricales</taxon>
        <taxon>Marasmiineae</taxon>
        <taxon>Mycenaceae</taxon>
        <taxon>Mycena</taxon>
    </lineage>
</organism>
<feature type="transmembrane region" description="Helical" evidence="2">
    <location>
        <begin position="185"/>
        <end position="206"/>
    </location>
</feature>
<feature type="region of interest" description="Disordered" evidence="1">
    <location>
        <begin position="837"/>
        <end position="856"/>
    </location>
</feature>
<dbReference type="Pfam" id="PF20153">
    <property type="entry name" value="DUF6535"/>
    <property type="match status" value="1"/>
</dbReference>
<dbReference type="AlphaFoldDB" id="A0AAD7N1Y2"/>
<proteinExistence type="predicted"/>
<name>A0AAD7N1Y2_9AGAR</name>
<keyword evidence="2" id="KW-0472">Membrane</keyword>
<protein>
    <recommendedName>
        <fullName evidence="3">DUF6535 domain-containing protein</fullName>
    </recommendedName>
</protein>
<dbReference type="InterPro" id="IPR045338">
    <property type="entry name" value="DUF6535"/>
</dbReference>
<dbReference type="Proteomes" id="UP001215280">
    <property type="component" value="Unassembled WGS sequence"/>
</dbReference>
<feature type="compositionally biased region" description="Acidic residues" evidence="1">
    <location>
        <begin position="843"/>
        <end position="852"/>
    </location>
</feature>
<keyword evidence="2" id="KW-1133">Transmembrane helix</keyword>
<accession>A0AAD7N1Y2</accession>
<reference evidence="4" key="1">
    <citation type="submission" date="2023-03" db="EMBL/GenBank/DDBJ databases">
        <title>Massive genome expansion in bonnet fungi (Mycena s.s.) driven by repeated elements and novel gene families across ecological guilds.</title>
        <authorList>
            <consortium name="Lawrence Berkeley National Laboratory"/>
            <person name="Harder C.B."/>
            <person name="Miyauchi S."/>
            <person name="Viragh M."/>
            <person name="Kuo A."/>
            <person name="Thoen E."/>
            <person name="Andreopoulos B."/>
            <person name="Lu D."/>
            <person name="Skrede I."/>
            <person name="Drula E."/>
            <person name="Henrissat B."/>
            <person name="Morin E."/>
            <person name="Kohler A."/>
            <person name="Barry K."/>
            <person name="LaButti K."/>
            <person name="Morin E."/>
            <person name="Salamov A."/>
            <person name="Lipzen A."/>
            <person name="Mereny Z."/>
            <person name="Hegedus B."/>
            <person name="Baldrian P."/>
            <person name="Stursova M."/>
            <person name="Weitz H."/>
            <person name="Taylor A."/>
            <person name="Grigoriev I.V."/>
            <person name="Nagy L.G."/>
            <person name="Martin F."/>
            <person name="Kauserud H."/>
        </authorList>
    </citation>
    <scope>NUCLEOTIDE SEQUENCE</scope>
    <source>
        <strain evidence="4">CBHHK188m</strain>
    </source>
</reference>
<gene>
    <name evidence="4" type="ORF">DFH07DRAFT_980440</name>
</gene>
<evidence type="ECO:0000256" key="1">
    <source>
        <dbReference type="SAM" id="MobiDB-lite"/>
    </source>
</evidence>
<keyword evidence="5" id="KW-1185">Reference proteome</keyword>
<evidence type="ECO:0000259" key="3">
    <source>
        <dbReference type="Pfam" id="PF20153"/>
    </source>
</evidence>
<feature type="transmembrane region" description="Helical" evidence="2">
    <location>
        <begin position="126"/>
        <end position="144"/>
    </location>
</feature>
<dbReference type="EMBL" id="JARJLG010000119">
    <property type="protein sequence ID" value="KAJ7742118.1"/>
    <property type="molecule type" value="Genomic_DNA"/>
</dbReference>
<feature type="domain" description="DUF6535" evidence="3">
    <location>
        <begin position="120"/>
        <end position="207"/>
    </location>
</feature>
<keyword evidence="2" id="KW-0812">Transmembrane</keyword>
<evidence type="ECO:0000256" key="2">
    <source>
        <dbReference type="SAM" id="Phobius"/>
    </source>
</evidence>
<comment type="caution">
    <text evidence="4">The sequence shown here is derived from an EMBL/GenBank/DDBJ whole genome shotgun (WGS) entry which is preliminary data.</text>
</comment>
<sequence length="875" mass="98773">MELSPENVNSQSVLSDNDKLIQAIESCFSKMLEKQEEQAKQYVMVLSTYYSPQWSPRLQQAVEGLKPKIPVTDKKTNFWNLYKTLADEYDREFQQKYSTDLDTALIFIQPEITPHYTAPTILVAQSLLYISLGSTLLAALLAVLGKQWLMYYMAGERGTLEARGLERQRKFDGLRKWKFDAVMQMFPLLLQFGLFLFAAGLSVYLWTSHVSLAIIALVMTSLGSMAYITLLLSAVFSPDSPFQTPLAPLLVRLVPMTLWIKLKAFSTRITGRSLQLIGHAYLACSGYLHCSQALLPYFTKPRGPENTGRSNKMEPNPLFDVSLLVPSIEVPAVSWVLETSTDPLVVAAASELVVELQWPVRMDVRPQLTRLRDNLLMCFEHYNSGMMNIYCREGMSLPALHLGRAYCSLCSVYSWNLDNDPEPHFEWLPIPAEISPELANTIQILTGKPSIIFNVEAMKWALHNIPSLQHLHGRNLESLQYFLNQSKAILELDRLGFTDYLFCVTSFLVPVSTSDMVWMDKSQFQHKLFEHFLQTLISSLKKGMISMNTVAKIIDIAGQIVTTLKNTVWDWDSSGLRRIVYRFCDSLPHSEGWINVILGTGHFTEGLHYPRPYYKVGTVVWVEKALAQIPIPSEDAPWDSRTTAGVTSLLEALLYYNCAPAKESIHVILHALSIPGWSSSNAATVLLAGTVRAWYQDDDLRLILQNESLWSSLSDTVLKGLSETNATQSLGLSFITLSKFWEEFDFETGRSLLNCIKWLKCTCQVALQTGYIDKWQDVPLTSCFKEAFSDRLCAALTHAAIAARQRITAGSSNDSDEIYLGIEESIANVLEEIARRIPKSTDPDPEENGDEESIYRQVKEEIDVLEEKAMSVFVQ</sequence>